<proteinExistence type="predicted"/>
<gene>
    <name evidence="1" type="ORF">UFOVP1636_299</name>
</gene>
<dbReference type="EMBL" id="LR797503">
    <property type="protein sequence ID" value="CAB4221426.1"/>
    <property type="molecule type" value="Genomic_DNA"/>
</dbReference>
<accession>A0A6J5T2H1</accession>
<protein>
    <submittedName>
        <fullName evidence="1">Uncharacterized protein</fullName>
    </submittedName>
</protein>
<evidence type="ECO:0000313" key="1">
    <source>
        <dbReference type="EMBL" id="CAB4221426.1"/>
    </source>
</evidence>
<reference evidence="1" key="1">
    <citation type="submission" date="2020-05" db="EMBL/GenBank/DDBJ databases">
        <authorList>
            <person name="Chiriac C."/>
            <person name="Salcher M."/>
            <person name="Ghai R."/>
            <person name="Kavagutti S V."/>
        </authorList>
    </citation>
    <scope>NUCLEOTIDE SEQUENCE</scope>
</reference>
<name>A0A6J5T2H1_9CAUD</name>
<sequence length="2255" mass="234003">MSIKPFAIQGSDLTLGGVNLSAGTTGVVIPGVTQATNYRAEEVERRITIGGNNPNTFGSNTNLVYVMDNADYVYRSGGAQPSGTYQPAIYNVDKLDDGRIEEVDVESGGTFAAADKTRVEAADMWAIRHALGEDPLDPFVAGDWTQIPYRPKMRAGAVENVGGGGNANTGNFTFSDDTISNDNDASIVVGDPVVTFEVNAVDEFGPPDGPGGVWRLFIGGDAYPTLGTTVQIGDTVTTSWGTPITATIVDIQQDDDWQIHVDQDITAGHNDYDTVTFSSVANKTWTFGQDGSLTLPNGMSIDGYGTLGVNAVVGIGGDDTRIDIDNNGAPPGLTITTNGTAGMGQRQWRFGPDGDLTFPDGSIQTTAYTGDGAAGTFFVVANDDGTVSKSTDGVTWTAGVDTGAGIDRVATDGVTVAMIQSSQLSWTTFAGLEASTYVSGTSNINDQIGERSISWNQIDYAGGYFVAVGSYTPIVDGFTQGVYGYSTDGRVWTFMTVDQTVVEFFGNDPVDSDWEFSDVDYNGVGWMFSVSGDGPSNPQGGGVYITDLTAAVTSARCFSMSLTYNAAWNGSAWYMEGGDGGGGLGGVNTNLDPRNGTFVGPIDPWDTDIQDLGINAGGTVELAGGNGYIAASDSDGHVAWSDDNGVTWQIVTPIPYTRTISAITQASPAVVSFSGSGEDADSAGEKIIISGSSVAGYNGTFYWDSTSNSLYTDQTLITPFDTSGLAPFTGTATLTWSNGQYIDAMDYINGYFYIGNDDEQIARTTNFVSWTILDDQNNDFEYWNDIAGFVSTGGTESDRLVNGAQEFTLNADGSVTFPDGSIQTTAYTGSGTSGDANIWIQTFESQAGAPTDVVAIAASVEYDSAGNVIALFGHYDSEGGNTYYSVGKYTTTGTKIWTARFDDDGQDLDTDGWGLAVDNATDSIYVAGQSEITVGGQQWNATLTKLDAADGTIVWSKKYDFGYTSLGSVVDVASDGNPVMVGYASNGDDRYVATTKVDAADGSIIWSRALNGQNDEKAYGMAVGPDGEVVAIGYMENLGMVNTAATLYADPVSNVLWTEGGSILSVGGVTADFTFTDGIPTFTNVVDTVGNRSVDDVIITVLGDNLGGVTGVDDMVVKVGSVTAGNSDDHMLVVKYASDGTIAWQKAILFDAGFDCRGADADIDSDGNIYVTGSYQYNSEFGGTTSALSILKLDSTGVKQWSRRITGTCETFGVSVVVGADDKLYLSAITGFAGGDTDETNGFTWVAAKYGFDGTVEWQRLIERTDTWTFAGGLFFNDGGGSNLAVKDGYVVLGGGFGLIGGDAQATVIQVAATGDTFSTGPWAFTAASFSGLLNSSASDITVSNALKTDTDNVSNISVATVTPIVDISAFLLGTLYVGGDASNQLVNGTYSVTLENTGTVTLPAGGTITEGYVTSNPTIQLTPAAPTVASQKLVIKGGGSYDYTDNGININYYTNTAIVGDTLTFYINSPTYAGQTLYWWIYPEGANISDPGSGTVVLDGSSGIISFVLDSDDNEFTLRVSPEANNYDPLSLGVESGLINPDAPTFDFEHHLHLTTGDLTETSIFLGTDNHNVRTNTDGNIQVTTTYYGAVSSVASVNSQGGYNTGTYTGLTTTGGTGSGLTVNATSAGGYIGVITVVNPGKGYTDDDVITLVGGDGLGCTFVVNVPVGTSEWTFAADGSITFPTQTTPDYANRTNGYATGPTLQLADNGTDGTVVITGPATTLASPYAKRLVIQGQPGWRGSNIGTNGTEGGDVYIWGGYGGEGSNYTGDGGDVKLRGGHGGQSGGYVRIESGLAKDGDGVGGFLDLNAGDATASGGIGGPVEIRGGRGVASGGAVNIHTATTNIFNNQWTFANDGSLTLPKNSSVSEVTPATGAAAVVAVIQMASSIANVSFVSVPPAPILDYTVPGTDIVVDVNWNANGSEYYSPRFTVVDGGTGHTGGGQFGGGEVLTVPYADMGITTGGNWTWYVVDIASDLVLEAGLKDWTFAADGVITLPNSMTIGSYGTLGENAFLEIGGDDTRIGIDNDGAPPGFSITTNATGGMAQRVWRFGPDGDLTLPGAVVKSTVAKTGVILPTTTGIPLTLSGGMTGLSLADGTYGPVTIGGVTFSVTVTGGGISGYINISSTTPYAVYDTIGQLTSAALGDTPGQTTNVAVDSVVQATPTALDLTKSVNKLTDGDYTLADGVEGQIMYLVRQNGSTAHNVTVANVRLDGTDYTDVSFTPFTDGTDPTNMATLIFTDSAWQSMGGVWNFT</sequence>
<organism evidence="1">
    <name type="scientific">uncultured Caudovirales phage</name>
    <dbReference type="NCBI Taxonomy" id="2100421"/>
    <lineage>
        <taxon>Viruses</taxon>
        <taxon>Duplodnaviria</taxon>
        <taxon>Heunggongvirae</taxon>
        <taxon>Uroviricota</taxon>
        <taxon>Caudoviricetes</taxon>
        <taxon>Peduoviridae</taxon>
        <taxon>Maltschvirus</taxon>
        <taxon>Maltschvirus maltsch</taxon>
    </lineage>
</organism>